<sequence length="212" mass="24085">MKPARIQYLHQGRILTRFRDYHSEARYFGNDQGAPGLEERENRVHGCKARMVRFATPESQPSPGSSSVESEQRNPGTKNGKEDSSMDESNYITANCKEDGKAVIRIAKGRGTREEDFASETSDDNRLFQMLLDALHRKHESSTVNGMEVNATALTTDLEVPGHWLQYPPPSSRQYFIYGFLLFLAGLFGFVGNSVVIWIFRKYVHVRKVHVT</sequence>
<dbReference type="EMBL" id="LR901268">
    <property type="protein sequence ID" value="CAD7248226.1"/>
    <property type="molecule type" value="Genomic_DNA"/>
</dbReference>
<feature type="region of interest" description="Disordered" evidence="1">
    <location>
        <begin position="55"/>
        <end position="87"/>
    </location>
</feature>
<keyword evidence="4" id="KW-1185">Reference proteome</keyword>
<dbReference type="AlphaFoldDB" id="A0A7R8XJG7"/>
<organism evidence="3">
    <name type="scientific">Darwinula stevensoni</name>
    <dbReference type="NCBI Taxonomy" id="69355"/>
    <lineage>
        <taxon>Eukaryota</taxon>
        <taxon>Metazoa</taxon>
        <taxon>Ecdysozoa</taxon>
        <taxon>Arthropoda</taxon>
        <taxon>Crustacea</taxon>
        <taxon>Oligostraca</taxon>
        <taxon>Ostracoda</taxon>
        <taxon>Podocopa</taxon>
        <taxon>Podocopida</taxon>
        <taxon>Darwinulocopina</taxon>
        <taxon>Darwinuloidea</taxon>
        <taxon>Darwinulidae</taxon>
        <taxon>Darwinula</taxon>
    </lineage>
</organism>
<keyword evidence="2" id="KW-0812">Transmembrane</keyword>
<dbReference type="EMBL" id="CAJPEV010001751">
    <property type="protein sequence ID" value="CAG0894183.1"/>
    <property type="molecule type" value="Genomic_DNA"/>
</dbReference>
<evidence type="ECO:0000256" key="2">
    <source>
        <dbReference type="SAM" id="Phobius"/>
    </source>
</evidence>
<keyword evidence="2" id="KW-0472">Membrane</keyword>
<feature type="compositionally biased region" description="Low complexity" evidence="1">
    <location>
        <begin position="57"/>
        <end position="69"/>
    </location>
</feature>
<keyword evidence="2" id="KW-1133">Transmembrane helix</keyword>
<dbReference type="SUPFAM" id="SSF81321">
    <property type="entry name" value="Family A G protein-coupled receptor-like"/>
    <property type="match status" value="1"/>
</dbReference>
<evidence type="ECO:0000313" key="3">
    <source>
        <dbReference type="EMBL" id="CAD7248226.1"/>
    </source>
</evidence>
<reference evidence="3" key="1">
    <citation type="submission" date="2020-11" db="EMBL/GenBank/DDBJ databases">
        <authorList>
            <person name="Tran Van P."/>
        </authorList>
    </citation>
    <scope>NUCLEOTIDE SEQUENCE</scope>
</reference>
<accession>A0A7R8XJG7</accession>
<protein>
    <submittedName>
        <fullName evidence="3">Uncharacterized protein</fullName>
    </submittedName>
</protein>
<evidence type="ECO:0000256" key="1">
    <source>
        <dbReference type="SAM" id="MobiDB-lite"/>
    </source>
</evidence>
<evidence type="ECO:0000313" key="4">
    <source>
        <dbReference type="Proteomes" id="UP000677054"/>
    </source>
</evidence>
<dbReference type="Proteomes" id="UP000677054">
    <property type="component" value="Unassembled WGS sequence"/>
</dbReference>
<gene>
    <name evidence="3" type="ORF">DSTB1V02_LOCUS8046</name>
</gene>
<proteinExistence type="predicted"/>
<feature type="transmembrane region" description="Helical" evidence="2">
    <location>
        <begin position="175"/>
        <end position="200"/>
    </location>
</feature>
<name>A0A7R8XJG7_9CRUS</name>